<organism evidence="1 2">
    <name type="scientific">Pallidibacillus thermolactis</name>
    <dbReference type="NCBI Taxonomy" id="251051"/>
    <lineage>
        <taxon>Bacteria</taxon>
        <taxon>Bacillati</taxon>
        <taxon>Bacillota</taxon>
        <taxon>Bacilli</taxon>
        <taxon>Bacillales</taxon>
        <taxon>Bacillaceae</taxon>
        <taxon>Pallidibacillus</taxon>
    </lineage>
</organism>
<sequence>MNIYKPFIPPVGIENTSAVKRNQTVKTNHDFSSFLQDAIVAKDKLTISKHAQYRLEQRNIEISSEKWNQIGAKLEEARQKGVKESLVILDNAALIVSAQNKTVITAMDRNEAASQIFTNINGAIIL</sequence>
<protein>
    <recommendedName>
        <fullName evidence="3">Flagellar protein</fullName>
    </recommendedName>
</protein>
<reference evidence="1 2" key="1">
    <citation type="submission" date="2022-10" db="EMBL/GenBank/DDBJ databases">
        <title>Description of Fervidibacillus gen. nov. in the family Fervidibacillaceae fam. nov. with two species, Fervidibacillus albus sp. nov., and Fervidibacillus halotolerans sp. nov., isolated from tidal flat sediments.</title>
        <authorList>
            <person name="Kwon K.K."/>
            <person name="Yang S.-H."/>
        </authorList>
    </citation>
    <scope>NUCLEOTIDE SEQUENCE [LARGE SCALE GENOMIC DNA]</scope>
    <source>
        <strain evidence="1 2">DSM 23332</strain>
    </source>
</reference>
<dbReference type="Pfam" id="PF12611">
    <property type="entry name" value="Flagellar_put"/>
    <property type="match status" value="1"/>
</dbReference>
<dbReference type="NCBIfam" id="TIGR02530">
    <property type="entry name" value="flg_new"/>
    <property type="match status" value="1"/>
</dbReference>
<evidence type="ECO:0000313" key="1">
    <source>
        <dbReference type="EMBL" id="MCU9593088.1"/>
    </source>
</evidence>
<dbReference type="Proteomes" id="UP001208656">
    <property type="component" value="Unassembled WGS sequence"/>
</dbReference>
<gene>
    <name evidence="1" type="ORF">OEV82_01290</name>
</gene>
<dbReference type="RefSeq" id="WP_173658189.1">
    <property type="nucleotide sequence ID" value="NZ_JAOUSE010000002.1"/>
</dbReference>
<dbReference type="EMBL" id="JAOUSE010000002">
    <property type="protein sequence ID" value="MCU9593088.1"/>
    <property type="molecule type" value="Genomic_DNA"/>
</dbReference>
<accession>A0ABT2WBN9</accession>
<dbReference type="InterPro" id="IPR013367">
    <property type="entry name" value="Flagellar_put"/>
</dbReference>
<name>A0ABT2WBN9_9BACI</name>
<comment type="caution">
    <text evidence="1">The sequence shown here is derived from an EMBL/GenBank/DDBJ whole genome shotgun (WGS) entry which is preliminary data.</text>
</comment>
<evidence type="ECO:0008006" key="3">
    <source>
        <dbReference type="Google" id="ProtNLM"/>
    </source>
</evidence>
<proteinExistence type="predicted"/>
<evidence type="ECO:0000313" key="2">
    <source>
        <dbReference type="Proteomes" id="UP001208656"/>
    </source>
</evidence>
<keyword evidence="2" id="KW-1185">Reference proteome</keyword>